<evidence type="ECO:0000313" key="2">
    <source>
        <dbReference type="EMBL" id="UFZ04943.1"/>
    </source>
</evidence>
<name>A0ABY3RCY8_9BRAD</name>
<dbReference type="InterPro" id="IPR005175">
    <property type="entry name" value="PPC_dom"/>
</dbReference>
<dbReference type="SUPFAM" id="SSF117856">
    <property type="entry name" value="AF0104/ALDC/Ptd012-like"/>
    <property type="match status" value="1"/>
</dbReference>
<keyword evidence="3" id="KW-1185">Reference proteome</keyword>
<evidence type="ECO:0000259" key="1">
    <source>
        <dbReference type="PROSITE" id="PS51742"/>
    </source>
</evidence>
<evidence type="ECO:0000313" key="3">
    <source>
        <dbReference type="Proteomes" id="UP001431010"/>
    </source>
</evidence>
<dbReference type="Pfam" id="PF03479">
    <property type="entry name" value="PCC"/>
    <property type="match status" value="1"/>
</dbReference>
<dbReference type="EMBL" id="CP088156">
    <property type="protein sequence ID" value="UFZ04943.1"/>
    <property type="molecule type" value="Genomic_DNA"/>
</dbReference>
<organism evidence="2 3">
    <name type="scientific">Bradyrhizobium ontarionense</name>
    <dbReference type="NCBI Taxonomy" id="2898149"/>
    <lineage>
        <taxon>Bacteria</taxon>
        <taxon>Pseudomonadati</taxon>
        <taxon>Pseudomonadota</taxon>
        <taxon>Alphaproteobacteria</taxon>
        <taxon>Hyphomicrobiales</taxon>
        <taxon>Nitrobacteraceae</taxon>
        <taxon>Bradyrhizobium</taxon>
    </lineage>
</organism>
<feature type="domain" description="PPC" evidence="1">
    <location>
        <begin position="24"/>
        <end position="171"/>
    </location>
</feature>
<proteinExistence type="predicted"/>
<dbReference type="PROSITE" id="PS51742">
    <property type="entry name" value="PPC"/>
    <property type="match status" value="1"/>
</dbReference>
<dbReference type="Gene3D" id="3.30.1330.80">
    <property type="entry name" value="Hypothetical protein, similar to alpha- acetolactate decarboxylase, domain 2"/>
    <property type="match status" value="1"/>
</dbReference>
<sequence length="177" mass="18780">MAPRPRTLVHPGRFNPVRIQSMHSGAARHIRLALKPGLSLFDALVRPLSEEGVHSASTTILGGAFAELFYCVAPPDPSGLAVVAYGKPINAGEAYMIFGNATLGARIDGGPLVHCHAVVRTRGGAVKGGHILPDRCIVGPEPISVLVTTLDAFELRQALDPETNIPLLQPHEGPRHD</sequence>
<dbReference type="RefSeq" id="WP_231322425.1">
    <property type="nucleotide sequence ID" value="NZ_CP088156.1"/>
</dbReference>
<gene>
    <name evidence="2" type="ORF">LQG66_01065</name>
</gene>
<accession>A0ABY3RCY8</accession>
<protein>
    <submittedName>
        <fullName evidence="2">DUF296 domain-containing protein</fullName>
    </submittedName>
</protein>
<dbReference type="Proteomes" id="UP001431010">
    <property type="component" value="Chromosome"/>
</dbReference>
<reference evidence="2" key="1">
    <citation type="journal article" date="2024" name="Antonie Van Leeuwenhoek">
        <title>Bradyrhizobium ontarionense sp. nov., a novel bacterial symbiont isolated from Aeschynomene indica (Indian jointvetch), harbours photosynthesis, nitrogen fixation and nitrous oxide (N2O) reductase genes.</title>
        <authorList>
            <person name="Bromfield E.S.P."/>
            <person name="Cloutier S."/>
        </authorList>
    </citation>
    <scope>NUCLEOTIDE SEQUENCE</scope>
    <source>
        <strain evidence="2">A19</strain>
    </source>
</reference>